<feature type="region of interest" description="Disordered" evidence="1">
    <location>
        <begin position="144"/>
        <end position="177"/>
    </location>
</feature>
<comment type="caution">
    <text evidence="2">The sequence shown here is derived from an EMBL/GenBank/DDBJ whole genome shotgun (WGS) entry which is preliminary data.</text>
</comment>
<keyword evidence="3" id="KW-1185">Reference proteome</keyword>
<name>A0ABW7VKU4_STROI</name>
<sequence length="177" mass="20001">MRSDTCGLDDLVVPYGIEEAAGDLLTLGESWPRRWATTWRFAGDEVVWPVRDLAGVPVFSSEPVRRFTWRARQRHRPGMQFMVSTRRHHGFESLEEQRLLLALDFLRVAEVLPQPFRLGFEHAAGRAEHTPDFLAVMPDGAGGCSMSGRAGSSSTRTRSSSPRRWRRRPPAAGATRW</sequence>
<accession>A0ABW7VKU4</accession>
<evidence type="ECO:0000256" key="1">
    <source>
        <dbReference type="SAM" id="MobiDB-lite"/>
    </source>
</evidence>
<gene>
    <name evidence="2" type="ORF">ACH49L_41160</name>
</gene>
<dbReference type="Proteomes" id="UP001611397">
    <property type="component" value="Unassembled WGS sequence"/>
</dbReference>
<proteinExistence type="predicted"/>
<dbReference type="EMBL" id="JBIRWM010000030">
    <property type="protein sequence ID" value="MFI2161982.1"/>
    <property type="molecule type" value="Genomic_DNA"/>
</dbReference>
<evidence type="ECO:0000313" key="2">
    <source>
        <dbReference type="EMBL" id="MFI2161982.1"/>
    </source>
</evidence>
<dbReference type="RefSeq" id="WP_244218590.1">
    <property type="nucleotide sequence ID" value="NZ_JBIRUT010000026.1"/>
</dbReference>
<evidence type="ECO:0000313" key="3">
    <source>
        <dbReference type="Proteomes" id="UP001611397"/>
    </source>
</evidence>
<organism evidence="2 3">
    <name type="scientific">Streptomyces olivaceoviridis</name>
    <name type="common">Streptomyces corchorusii</name>
    <dbReference type="NCBI Taxonomy" id="1921"/>
    <lineage>
        <taxon>Bacteria</taxon>
        <taxon>Bacillati</taxon>
        <taxon>Actinomycetota</taxon>
        <taxon>Actinomycetes</taxon>
        <taxon>Kitasatosporales</taxon>
        <taxon>Streptomycetaceae</taxon>
        <taxon>Streptomyces</taxon>
    </lineage>
</organism>
<reference evidence="2 3" key="1">
    <citation type="submission" date="2024-10" db="EMBL/GenBank/DDBJ databases">
        <title>The Natural Products Discovery Center: Release of the First 8490 Sequenced Strains for Exploring Actinobacteria Biosynthetic Diversity.</title>
        <authorList>
            <person name="Kalkreuter E."/>
            <person name="Kautsar S.A."/>
            <person name="Yang D."/>
            <person name="Bader C.D."/>
            <person name="Teijaro C.N."/>
            <person name="Fluegel L."/>
            <person name="Davis C.M."/>
            <person name="Simpson J.R."/>
            <person name="Lauterbach L."/>
            <person name="Steele A.D."/>
            <person name="Gui C."/>
            <person name="Meng S."/>
            <person name="Li G."/>
            <person name="Viehrig K."/>
            <person name="Ye F."/>
            <person name="Su P."/>
            <person name="Kiefer A.F."/>
            <person name="Nichols A."/>
            <person name="Cepeda A.J."/>
            <person name="Yan W."/>
            <person name="Fan B."/>
            <person name="Jiang Y."/>
            <person name="Adhikari A."/>
            <person name="Zheng C.-J."/>
            <person name="Schuster L."/>
            <person name="Cowan T.M."/>
            <person name="Smanski M.J."/>
            <person name="Chevrette M.G."/>
            <person name="De Carvalho L.P.S."/>
            <person name="Shen B."/>
        </authorList>
    </citation>
    <scope>NUCLEOTIDE SEQUENCE [LARGE SCALE GENOMIC DNA]</scope>
    <source>
        <strain evidence="2 3">NPDC020295</strain>
    </source>
</reference>
<protein>
    <submittedName>
        <fullName evidence="2">Uncharacterized protein</fullName>
    </submittedName>
</protein>
<feature type="compositionally biased region" description="Low complexity" evidence="1">
    <location>
        <begin position="146"/>
        <end position="160"/>
    </location>
</feature>